<dbReference type="AlphaFoldDB" id="A0ABC9BRV9"/>
<proteinExistence type="predicted"/>
<dbReference type="Gene3D" id="1.10.150.50">
    <property type="entry name" value="Transcription Factor, Ets-1"/>
    <property type="match status" value="1"/>
</dbReference>
<evidence type="ECO:0000313" key="5">
    <source>
        <dbReference type="Proteomes" id="UP001497457"/>
    </source>
</evidence>
<evidence type="ECO:0000256" key="2">
    <source>
        <dbReference type="SAM" id="MobiDB-lite"/>
    </source>
</evidence>
<evidence type="ECO:0000259" key="3">
    <source>
        <dbReference type="Pfam" id="PF07647"/>
    </source>
</evidence>
<dbReference type="CDD" id="cd09487">
    <property type="entry name" value="SAM_superfamily"/>
    <property type="match status" value="1"/>
</dbReference>
<evidence type="ECO:0000256" key="1">
    <source>
        <dbReference type="ARBA" id="ARBA00022737"/>
    </source>
</evidence>
<dbReference type="PANTHER" id="PTHR10627">
    <property type="entry name" value="SCP160"/>
    <property type="match status" value="1"/>
</dbReference>
<reference evidence="4" key="1">
    <citation type="submission" date="2024-10" db="EMBL/GenBank/DDBJ databases">
        <authorList>
            <person name="Ryan C."/>
        </authorList>
    </citation>
    <scope>NUCLEOTIDE SEQUENCE [LARGE SCALE GENOMIC DNA]</scope>
</reference>
<dbReference type="EMBL" id="OZ075137">
    <property type="protein sequence ID" value="CAL5006660.1"/>
    <property type="molecule type" value="Genomic_DNA"/>
</dbReference>
<feature type="region of interest" description="Disordered" evidence="2">
    <location>
        <begin position="1"/>
        <end position="28"/>
    </location>
</feature>
<feature type="compositionally biased region" description="Basic and acidic residues" evidence="2">
    <location>
        <begin position="104"/>
        <end position="114"/>
    </location>
</feature>
<feature type="compositionally biased region" description="Polar residues" evidence="2">
    <location>
        <begin position="17"/>
        <end position="27"/>
    </location>
</feature>
<dbReference type="InterPro" id="IPR001660">
    <property type="entry name" value="SAM"/>
</dbReference>
<keyword evidence="1" id="KW-0677">Repeat</keyword>
<dbReference type="Proteomes" id="UP001497457">
    <property type="component" value="Chromosome 27b"/>
</dbReference>
<gene>
    <name evidence="4" type="ORF">URODEC1_LOCUS68137</name>
</gene>
<feature type="region of interest" description="Disordered" evidence="2">
    <location>
        <begin position="44"/>
        <end position="117"/>
    </location>
</feature>
<dbReference type="Pfam" id="PF07647">
    <property type="entry name" value="SAM_2"/>
    <property type="match status" value="1"/>
</dbReference>
<accession>A0ABC9BRV9</accession>
<dbReference type="InterPro" id="IPR013761">
    <property type="entry name" value="SAM/pointed_sf"/>
</dbReference>
<feature type="compositionally biased region" description="Polar residues" evidence="2">
    <location>
        <begin position="62"/>
        <end position="74"/>
    </location>
</feature>
<name>A0ABC9BRV9_9POAL</name>
<feature type="domain" description="SAM" evidence="3">
    <location>
        <begin position="202"/>
        <end position="257"/>
    </location>
</feature>
<protein>
    <recommendedName>
        <fullName evidence="3">SAM domain-containing protein</fullName>
    </recommendedName>
</protein>
<keyword evidence="5" id="KW-1185">Reference proteome</keyword>
<dbReference type="SUPFAM" id="SSF47769">
    <property type="entry name" value="SAM/Pointed domain"/>
    <property type="match status" value="1"/>
</dbReference>
<dbReference type="PANTHER" id="PTHR10627:SF68">
    <property type="entry name" value="F26K24.15 PROTEIN-RELATED"/>
    <property type="match status" value="1"/>
</dbReference>
<evidence type="ECO:0000313" key="4">
    <source>
        <dbReference type="EMBL" id="CAL5006660.1"/>
    </source>
</evidence>
<organism evidence="4 5">
    <name type="scientific">Urochloa decumbens</name>
    <dbReference type="NCBI Taxonomy" id="240449"/>
    <lineage>
        <taxon>Eukaryota</taxon>
        <taxon>Viridiplantae</taxon>
        <taxon>Streptophyta</taxon>
        <taxon>Embryophyta</taxon>
        <taxon>Tracheophyta</taxon>
        <taxon>Spermatophyta</taxon>
        <taxon>Magnoliopsida</taxon>
        <taxon>Liliopsida</taxon>
        <taxon>Poales</taxon>
        <taxon>Poaceae</taxon>
        <taxon>PACMAD clade</taxon>
        <taxon>Panicoideae</taxon>
        <taxon>Panicodae</taxon>
        <taxon>Paniceae</taxon>
        <taxon>Melinidinae</taxon>
        <taxon>Urochloa</taxon>
    </lineage>
</organism>
<sequence length="267" mass="29176">MNTSLAMSGVYDEKSPTEVSTDPSCSRNIIDEDDDWVIVKKQQITILIPPPSPDAANPNSDRPTISSKHSSLTQSKRDWGAARKKHPKQLLAEKSKGFPPEDGNTEKAKVDHSESTVQKDVPRMVGDIPLQSLAAPVVKSEWTEGGCHAVEGLFHQGQGNGKVTNSSGILDNPRMPVISSPVANKIMRARLLERRVAQFGGLRNWLFGCGLGWFVGILDSEKLGTYQLVSLTMTQLKEMGLVAVGPRRKLIHAIDSLCHPPHVEMVS</sequence>